<evidence type="ECO:0000259" key="1">
    <source>
        <dbReference type="Pfam" id="PF12728"/>
    </source>
</evidence>
<dbReference type="NCBIfam" id="TIGR01764">
    <property type="entry name" value="excise"/>
    <property type="match status" value="1"/>
</dbReference>
<reference evidence="3" key="1">
    <citation type="journal article" date="2019" name="Int. J. Syst. Evol. Microbiol.">
        <title>The Global Catalogue of Microorganisms (GCM) 10K type strain sequencing project: providing services to taxonomists for standard genome sequencing and annotation.</title>
        <authorList>
            <consortium name="The Broad Institute Genomics Platform"/>
            <consortium name="The Broad Institute Genome Sequencing Center for Infectious Disease"/>
            <person name="Wu L."/>
            <person name="Ma J."/>
        </authorList>
    </citation>
    <scope>NUCLEOTIDE SEQUENCE [LARGE SCALE GENOMIC DNA]</scope>
    <source>
        <strain evidence="3">DFY41</strain>
    </source>
</reference>
<comment type="caution">
    <text evidence="2">The sequence shown here is derived from an EMBL/GenBank/DDBJ whole genome shotgun (WGS) entry which is preliminary data.</text>
</comment>
<accession>A0ABW0BEC4</accession>
<proteinExistence type="predicted"/>
<dbReference type="EMBL" id="JBHSKD010000003">
    <property type="protein sequence ID" value="MFC5175593.1"/>
    <property type="molecule type" value="Genomic_DNA"/>
</dbReference>
<protein>
    <submittedName>
        <fullName evidence="2">Excisionase family DNA-binding protein</fullName>
    </submittedName>
</protein>
<dbReference type="GO" id="GO:0003677">
    <property type="term" value="F:DNA binding"/>
    <property type="evidence" value="ECO:0007669"/>
    <property type="project" value="UniProtKB-KW"/>
</dbReference>
<gene>
    <name evidence="2" type="ORF">ACFPGP_02850</name>
</gene>
<dbReference type="InterPro" id="IPR010093">
    <property type="entry name" value="SinI_DNA-bd"/>
</dbReference>
<evidence type="ECO:0000313" key="3">
    <source>
        <dbReference type="Proteomes" id="UP001596087"/>
    </source>
</evidence>
<keyword evidence="2" id="KW-0238">DNA-binding</keyword>
<keyword evidence="3" id="KW-1185">Reference proteome</keyword>
<dbReference type="RefSeq" id="WP_378586601.1">
    <property type="nucleotide sequence ID" value="NZ_JBHSKD010000003.1"/>
</dbReference>
<evidence type="ECO:0000313" key="2">
    <source>
        <dbReference type="EMBL" id="MFC5175593.1"/>
    </source>
</evidence>
<dbReference type="Proteomes" id="UP001596087">
    <property type="component" value="Unassembled WGS sequence"/>
</dbReference>
<dbReference type="Pfam" id="PF12728">
    <property type="entry name" value="HTH_17"/>
    <property type="match status" value="1"/>
</dbReference>
<sequence>MTQQLHNLSQPDQVDGSVTIRANVWLMSSEELPPLLFSPDEVSRLLSLGRHRVFDLIRDGRLRSVKVGSSRRISARALADYVAALESGEAP</sequence>
<feature type="domain" description="Helix-turn-helix" evidence="1">
    <location>
        <begin position="36"/>
        <end position="83"/>
    </location>
</feature>
<dbReference type="InterPro" id="IPR041657">
    <property type="entry name" value="HTH_17"/>
</dbReference>
<organism evidence="2 3">
    <name type="scientific">Nocardioides taihuensis</name>
    <dbReference type="NCBI Taxonomy" id="1835606"/>
    <lineage>
        <taxon>Bacteria</taxon>
        <taxon>Bacillati</taxon>
        <taxon>Actinomycetota</taxon>
        <taxon>Actinomycetes</taxon>
        <taxon>Propionibacteriales</taxon>
        <taxon>Nocardioidaceae</taxon>
        <taxon>Nocardioides</taxon>
    </lineage>
</organism>
<name>A0ABW0BEC4_9ACTN</name>